<organism evidence="1 2">
    <name type="scientific">Avena sativa</name>
    <name type="common">Oat</name>
    <dbReference type="NCBI Taxonomy" id="4498"/>
    <lineage>
        <taxon>Eukaryota</taxon>
        <taxon>Viridiplantae</taxon>
        <taxon>Streptophyta</taxon>
        <taxon>Embryophyta</taxon>
        <taxon>Tracheophyta</taxon>
        <taxon>Spermatophyta</taxon>
        <taxon>Magnoliopsida</taxon>
        <taxon>Liliopsida</taxon>
        <taxon>Poales</taxon>
        <taxon>Poaceae</taxon>
        <taxon>BOP clade</taxon>
        <taxon>Pooideae</taxon>
        <taxon>Poodae</taxon>
        <taxon>Poeae</taxon>
        <taxon>Poeae Chloroplast Group 1 (Aveneae type)</taxon>
        <taxon>Aveninae</taxon>
        <taxon>Avena</taxon>
    </lineage>
</organism>
<evidence type="ECO:0000313" key="1">
    <source>
        <dbReference type="EnsemblPlants" id="AVESA.00010b.r2.2CG0307520.1.CDS.1"/>
    </source>
</evidence>
<evidence type="ECO:0000313" key="2">
    <source>
        <dbReference type="Proteomes" id="UP001732700"/>
    </source>
</evidence>
<reference evidence="1" key="1">
    <citation type="submission" date="2021-05" db="EMBL/GenBank/DDBJ databases">
        <authorList>
            <person name="Scholz U."/>
            <person name="Mascher M."/>
            <person name="Fiebig A."/>
        </authorList>
    </citation>
    <scope>NUCLEOTIDE SEQUENCE [LARGE SCALE GENOMIC DNA]</scope>
</reference>
<protein>
    <submittedName>
        <fullName evidence="1">Uncharacterized protein</fullName>
    </submittedName>
</protein>
<proteinExistence type="predicted"/>
<keyword evidence="2" id="KW-1185">Reference proteome</keyword>
<dbReference type="Proteomes" id="UP001732700">
    <property type="component" value="Chromosome 2C"/>
</dbReference>
<dbReference type="EnsemblPlants" id="AVESA.00010b.r2.2CG0307520.1">
    <property type="protein sequence ID" value="AVESA.00010b.r2.2CG0307520.1.CDS.1"/>
    <property type="gene ID" value="AVESA.00010b.r2.2CG0307520"/>
</dbReference>
<reference evidence="1" key="2">
    <citation type="submission" date="2025-09" db="UniProtKB">
        <authorList>
            <consortium name="EnsemblPlants"/>
        </authorList>
    </citation>
    <scope>IDENTIFICATION</scope>
</reference>
<accession>A0ACD5URZ1</accession>
<name>A0ACD5URZ1_AVESA</name>
<sequence>MRNPSGLNPPVVIPTTHAAMEFAEWSSLPADLVNRIADCFLATSDLDYYMDFRAICQSWRSATDDPKNTSDPRFCPRHWVIIDQVYKRIDKVYKSETYLLLLVNTGTGRFIRKELPLYRDYHIVISTRDGLLILMDRESYHTVNILNLFTRYLICFVAPLSDEFVESATLLPGSSPTLVLLICNKLYHDCDPHGSLRDSSRKVYMGDPSSERFVVYEDKYACPLIRLAARGIYTIGELGSVSSD</sequence>